<dbReference type="Pfam" id="PF00067">
    <property type="entry name" value="p450"/>
    <property type="match status" value="1"/>
</dbReference>
<dbReference type="Proteomes" id="UP000078544">
    <property type="component" value="Unassembled WGS sequence"/>
</dbReference>
<proteinExistence type="inferred from homology"/>
<dbReference type="GO" id="GO:0016705">
    <property type="term" value="F:oxidoreductase activity, acting on paired donors, with incorporation or reduction of molecular oxygen"/>
    <property type="evidence" value="ECO:0007669"/>
    <property type="project" value="InterPro"/>
</dbReference>
<dbReference type="InterPro" id="IPR036396">
    <property type="entry name" value="Cyt_P450_sf"/>
</dbReference>
<comment type="pathway">
    <text evidence="2">Secondary metabolite biosynthesis.</text>
</comment>
<organism evidence="12 13">
    <name type="scientific">Moelleriella libera RCEF 2490</name>
    <dbReference type="NCBI Taxonomy" id="1081109"/>
    <lineage>
        <taxon>Eukaryota</taxon>
        <taxon>Fungi</taxon>
        <taxon>Dikarya</taxon>
        <taxon>Ascomycota</taxon>
        <taxon>Pezizomycotina</taxon>
        <taxon>Sordariomycetes</taxon>
        <taxon>Hypocreomycetidae</taxon>
        <taxon>Hypocreales</taxon>
        <taxon>Clavicipitaceae</taxon>
        <taxon>Moelleriella</taxon>
    </lineage>
</organism>
<dbReference type="PANTHER" id="PTHR46206:SF2">
    <property type="entry name" value="CYTOCHROME P450 MONOOXYGENASE AUSG-RELATED"/>
    <property type="match status" value="1"/>
</dbReference>
<dbReference type="Gene3D" id="1.10.630.10">
    <property type="entry name" value="Cytochrome P450"/>
    <property type="match status" value="1"/>
</dbReference>
<dbReference type="PRINTS" id="PR00463">
    <property type="entry name" value="EP450I"/>
</dbReference>
<dbReference type="STRING" id="1081109.A0A167WJY2"/>
<keyword evidence="5 9" id="KW-0479">Metal-binding</keyword>
<keyword evidence="11" id="KW-1133">Transmembrane helix</keyword>
<keyword evidence="7 9" id="KW-0408">Iron</keyword>
<evidence type="ECO:0000256" key="7">
    <source>
        <dbReference type="ARBA" id="ARBA00023004"/>
    </source>
</evidence>
<feature type="transmembrane region" description="Helical" evidence="11">
    <location>
        <begin position="12"/>
        <end position="34"/>
    </location>
</feature>
<evidence type="ECO:0000256" key="9">
    <source>
        <dbReference type="PIRSR" id="PIRSR602401-1"/>
    </source>
</evidence>
<comment type="caution">
    <text evidence="12">The sequence shown here is derived from an EMBL/GenBank/DDBJ whole genome shotgun (WGS) entry which is preliminary data.</text>
</comment>
<evidence type="ECO:0000256" key="8">
    <source>
        <dbReference type="ARBA" id="ARBA00023033"/>
    </source>
</evidence>
<evidence type="ECO:0000256" key="2">
    <source>
        <dbReference type="ARBA" id="ARBA00005179"/>
    </source>
</evidence>
<dbReference type="InterPro" id="IPR017972">
    <property type="entry name" value="Cyt_P450_CS"/>
</dbReference>
<keyword evidence="11" id="KW-0472">Membrane</keyword>
<gene>
    <name evidence="12" type="ORF">AAL_07889</name>
</gene>
<accession>A0A167WJY2</accession>
<dbReference type="EMBL" id="AZGY01000027">
    <property type="protein sequence ID" value="KZZ88946.1"/>
    <property type="molecule type" value="Genomic_DNA"/>
</dbReference>
<dbReference type="CDD" id="cd11041">
    <property type="entry name" value="CYP503A1-like"/>
    <property type="match status" value="1"/>
</dbReference>
<evidence type="ECO:0000256" key="6">
    <source>
        <dbReference type="ARBA" id="ARBA00023002"/>
    </source>
</evidence>
<evidence type="ECO:0000313" key="12">
    <source>
        <dbReference type="EMBL" id="KZZ88946.1"/>
    </source>
</evidence>
<evidence type="ECO:0000256" key="1">
    <source>
        <dbReference type="ARBA" id="ARBA00001971"/>
    </source>
</evidence>
<dbReference type="InterPro" id="IPR001128">
    <property type="entry name" value="Cyt_P450"/>
</dbReference>
<comment type="similarity">
    <text evidence="3 10">Belongs to the cytochrome P450 family.</text>
</comment>
<dbReference type="PANTHER" id="PTHR46206">
    <property type="entry name" value="CYTOCHROME P450"/>
    <property type="match status" value="1"/>
</dbReference>
<protein>
    <submittedName>
        <fullName evidence="12">Ent-kaurene oxidase</fullName>
    </submittedName>
</protein>
<dbReference type="InterPro" id="IPR002401">
    <property type="entry name" value="Cyt_P450_E_grp-I"/>
</dbReference>
<evidence type="ECO:0000256" key="11">
    <source>
        <dbReference type="SAM" id="Phobius"/>
    </source>
</evidence>
<keyword evidence="13" id="KW-1185">Reference proteome</keyword>
<keyword evidence="8 10" id="KW-0503">Monooxygenase</keyword>
<evidence type="ECO:0000256" key="4">
    <source>
        <dbReference type="ARBA" id="ARBA00022617"/>
    </source>
</evidence>
<dbReference type="PROSITE" id="PS00086">
    <property type="entry name" value="CYTOCHROME_P450"/>
    <property type="match status" value="1"/>
</dbReference>
<reference evidence="12 13" key="1">
    <citation type="journal article" date="2016" name="Genome Biol. Evol.">
        <title>Divergent and convergent evolution of fungal pathogenicity.</title>
        <authorList>
            <person name="Shang Y."/>
            <person name="Xiao G."/>
            <person name="Zheng P."/>
            <person name="Cen K."/>
            <person name="Zhan S."/>
            <person name="Wang C."/>
        </authorList>
    </citation>
    <scope>NUCLEOTIDE SEQUENCE [LARGE SCALE GENOMIC DNA]</scope>
    <source>
        <strain evidence="12 13">RCEF 2490</strain>
    </source>
</reference>
<evidence type="ECO:0000313" key="13">
    <source>
        <dbReference type="Proteomes" id="UP000078544"/>
    </source>
</evidence>
<evidence type="ECO:0000256" key="10">
    <source>
        <dbReference type="RuleBase" id="RU000461"/>
    </source>
</evidence>
<comment type="cofactor">
    <cofactor evidence="1 9">
        <name>heme</name>
        <dbReference type="ChEBI" id="CHEBI:30413"/>
    </cofactor>
</comment>
<dbReference type="AlphaFoldDB" id="A0A167WJY2"/>
<evidence type="ECO:0000256" key="5">
    <source>
        <dbReference type="ARBA" id="ARBA00022723"/>
    </source>
</evidence>
<dbReference type="SUPFAM" id="SSF48264">
    <property type="entry name" value="Cytochrome P450"/>
    <property type="match status" value="1"/>
</dbReference>
<keyword evidence="11" id="KW-0812">Transmembrane</keyword>
<dbReference type="GO" id="GO:0005506">
    <property type="term" value="F:iron ion binding"/>
    <property type="evidence" value="ECO:0007669"/>
    <property type="project" value="InterPro"/>
</dbReference>
<dbReference type="GO" id="GO:0004497">
    <property type="term" value="F:monooxygenase activity"/>
    <property type="evidence" value="ECO:0007669"/>
    <property type="project" value="UniProtKB-KW"/>
</dbReference>
<feature type="binding site" description="axial binding residue" evidence="9">
    <location>
        <position position="476"/>
    </location>
    <ligand>
        <name>heme</name>
        <dbReference type="ChEBI" id="CHEBI:30413"/>
    </ligand>
    <ligandPart>
        <name>Fe</name>
        <dbReference type="ChEBI" id="CHEBI:18248"/>
    </ligandPart>
</feature>
<name>A0A167WJY2_9HYPO</name>
<sequence length="539" mass="61528">MAAILDAIRHVSMGNLVIFAVMFLASLLALLAYLTMRGEKRVPGFPMASVPGLGPKLSWFFHGRRLLVEAAEKVSSLPPRRFRACRFTDWRSILQYTGPFQVMTGTGPRVVLPNRFIDEIRNHPHTSFIKAVAEDFFIDYHGYEPFQLAHTDNKLIITMVRTKLTQAMDVIVNDMVDETASSLHDVYGNVNAWETVYIKDTVLDLVTRISSRVFLGRNLCRNKRWLHIAKNYTVQIFIATQLIQMLPRATRPFLRWIIPQYRASVRSVRDARKLINPEVERLGLMNQAAEEEEKKKKKKKKEYTAITWLREVAKGREIDFAAAQMLLSLNAIHTTGEVLTQAMVDICEFPGVVGPLRQEIVRVISQHGWSKKSLGDLELMDSFLRESQRHQPMGIATMIRLVEKDITLSDGTLLPAGTGIKVLSNCQDLATFAADPDEFKPWRFFDMRQQPGQQDTWHLVTPGKTHLLFGYGKHACPGRFFATLTLKIALCYLLLKYDWQFLPGTSRPAPITFGDGITVSDKARFQCRRRQEEFSLEVN</sequence>
<dbReference type="GO" id="GO:0020037">
    <property type="term" value="F:heme binding"/>
    <property type="evidence" value="ECO:0007669"/>
    <property type="project" value="InterPro"/>
</dbReference>
<keyword evidence="6 10" id="KW-0560">Oxidoreductase</keyword>
<dbReference type="OrthoDB" id="1844152at2759"/>
<keyword evidence="4 9" id="KW-0349">Heme</keyword>
<evidence type="ECO:0000256" key="3">
    <source>
        <dbReference type="ARBA" id="ARBA00010617"/>
    </source>
</evidence>